<accession>A0ABV3K7X7</accession>
<feature type="region of interest" description="Disordered" evidence="1">
    <location>
        <begin position="36"/>
        <end position="80"/>
    </location>
</feature>
<evidence type="ECO:0000256" key="1">
    <source>
        <dbReference type="SAM" id="MobiDB-lite"/>
    </source>
</evidence>
<protein>
    <submittedName>
        <fullName evidence="2">Acyl-CoA carboxylase subunit epsilon</fullName>
    </submittedName>
</protein>
<evidence type="ECO:0000313" key="3">
    <source>
        <dbReference type="Proteomes" id="UP001552594"/>
    </source>
</evidence>
<organism evidence="2 3">
    <name type="scientific">Streptomyces orinoci</name>
    <name type="common">Streptoverticillium orinoci</name>
    <dbReference type="NCBI Taxonomy" id="67339"/>
    <lineage>
        <taxon>Bacteria</taxon>
        <taxon>Bacillati</taxon>
        <taxon>Actinomycetota</taxon>
        <taxon>Actinomycetes</taxon>
        <taxon>Kitasatosporales</taxon>
        <taxon>Streptomycetaceae</taxon>
        <taxon>Streptomyces</taxon>
    </lineage>
</organism>
<evidence type="ECO:0000313" key="2">
    <source>
        <dbReference type="EMBL" id="MEV5511258.1"/>
    </source>
</evidence>
<reference evidence="2 3" key="1">
    <citation type="submission" date="2024-06" db="EMBL/GenBank/DDBJ databases">
        <title>The Natural Products Discovery Center: Release of the First 8490 Sequenced Strains for Exploring Actinobacteria Biosynthetic Diversity.</title>
        <authorList>
            <person name="Kalkreuter E."/>
            <person name="Kautsar S.A."/>
            <person name="Yang D."/>
            <person name="Bader C.D."/>
            <person name="Teijaro C.N."/>
            <person name="Fluegel L."/>
            <person name="Davis C.M."/>
            <person name="Simpson J.R."/>
            <person name="Lauterbach L."/>
            <person name="Steele A.D."/>
            <person name="Gui C."/>
            <person name="Meng S."/>
            <person name="Li G."/>
            <person name="Viehrig K."/>
            <person name="Ye F."/>
            <person name="Su P."/>
            <person name="Kiefer A.F."/>
            <person name="Nichols A."/>
            <person name="Cepeda A.J."/>
            <person name="Yan W."/>
            <person name="Fan B."/>
            <person name="Jiang Y."/>
            <person name="Adhikari A."/>
            <person name="Zheng C.-J."/>
            <person name="Schuster L."/>
            <person name="Cowan T.M."/>
            <person name="Smanski M.J."/>
            <person name="Chevrette M.G."/>
            <person name="De Carvalho L.P.S."/>
            <person name="Shen B."/>
        </authorList>
    </citation>
    <scope>NUCLEOTIDE SEQUENCE [LARGE SCALE GENOMIC DNA]</scope>
    <source>
        <strain evidence="2 3">NPDC052347</strain>
    </source>
</reference>
<dbReference type="InterPro" id="IPR032716">
    <property type="entry name" value="ACC_epsilon"/>
</dbReference>
<dbReference type="EMBL" id="JBFAUK010000057">
    <property type="protein sequence ID" value="MEV5511258.1"/>
    <property type="molecule type" value="Genomic_DNA"/>
</dbReference>
<dbReference type="Pfam" id="PF13822">
    <property type="entry name" value="ACC_epsilon"/>
    <property type="match status" value="1"/>
</dbReference>
<proteinExistence type="predicted"/>
<sequence length="80" mass="8463">MTGSGEAFDLRVVRGDATPEELAAAVVVVRTLLAREAGGEDTGQSGRPPSPRTWSAPAERLTAWPVPRGPGAWRNSGRPR</sequence>
<comment type="caution">
    <text evidence="2">The sequence shown here is derived from an EMBL/GenBank/DDBJ whole genome shotgun (WGS) entry which is preliminary data.</text>
</comment>
<keyword evidence="3" id="KW-1185">Reference proteome</keyword>
<name>A0ABV3K7X7_STRON</name>
<dbReference type="RefSeq" id="WP_241561030.1">
    <property type="nucleotide sequence ID" value="NZ_JBFAUK010000057.1"/>
</dbReference>
<dbReference type="Proteomes" id="UP001552594">
    <property type="component" value="Unassembled WGS sequence"/>
</dbReference>
<gene>
    <name evidence="2" type="ORF">AB0L16_33425</name>
</gene>